<sequence length="74" mass="8218">MLIISLATAIFGQFLTIYLSFEQRLVVEIETSRIVISELIGQEAEMGDIPLGPDESPVTLASDCLYDIVGRRCR</sequence>
<dbReference type="EMBL" id="QWGA01000004">
    <property type="protein sequence ID" value="RIJ29803.1"/>
    <property type="molecule type" value="Genomic_DNA"/>
</dbReference>
<protein>
    <submittedName>
        <fullName evidence="1">Uncharacterized protein</fullName>
    </submittedName>
</protein>
<evidence type="ECO:0000313" key="2">
    <source>
        <dbReference type="Proteomes" id="UP000265845"/>
    </source>
</evidence>
<evidence type="ECO:0000313" key="1">
    <source>
        <dbReference type="EMBL" id="RIJ29803.1"/>
    </source>
</evidence>
<gene>
    <name evidence="1" type="ORF">D1222_08170</name>
</gene>
<organism evidence="1 2">
    <name type="scientific">Henriciella algicola</name>
    <dbReference type="NCBI Taxonomy" id="1608422"/>
    <lineage>
        <taxon>Bacteria</taxon>
        <taxon>Pseudomonadati</taxon>
        <taxon>Pseudomonadota</taxon>
        <taxon>Alphaproteobacteria</taxon>
        <taxon>Hyphomonadales</taxon>
        <taxon>Hyphomonadaceae</taxon>
        <taxon>Henriciella</taxon>
    </lineage>
</organism>
<dbReference type="AlphaFoldDB" id="A0A399RH03"/>
<keyword evidence="2" id="KW-1185">Reference proteome</keyword>
<comment type="caution">
    <text evidence="1">The sequence shown here is derived from an EMBL/GenBank/DDBJ whole genome shotgun (WGS) entry which is preliminary data.</text>
</comment>
<name>A0A399RH03_9PROT</name>
<accession>A0A399RH03</accession>
<proteinExistence type="predicted"/>
<reference evidence="1 2" key="1">
    <citation type="submission" date="2018-08" db="EMBL/GenBank/DDBJ databases">
        <title>Henriciella mobilis sp. nov., isolated from seawater.</title>
        <authorList>
            <person name="Cheng H."/>
            <person name="Wu Y.-H."/>
            <person name="Xu X.-W."/>
            <person name="Guo L.-L."/>
        </authorList>
    </citation>
    <scope>NUCLEOTIDE SEQUENCE [LARGE SCALE GENOMIC DNA]</scope>
    <source>
        <strain evidence="1 2">CCUG67844</strain>
    </source>
</reference>
<dbReference type="Proteomes" id="UP000265845">
    <property type="component" value="Unassembled WGS sequence"/>
</dbReference>